<accession>A0ABV0Z2I4</accession>
<sequence>MFTLRERMAYTQKTQTSLNTHENTHCHTHTQDLDASPAWLAGSSGCHGASQLEGVSGRRRRGLLVTPGWDTNGHTSTNTHRAAEPAVLHHIKLTNTSKYSCRAASVSCFSKNKNKM</sequence>
<comment type="caution">
    <text evidence="1">The sequence shown here is derived from an EMBL/GenBank/DDBJ whole genome shotgun (WGS) entry which is preliminary data.</text>
</comment>
<proteinExistence type="predicted"/>
<dbReference type="Proteomes" id="UP001469553">
    <property type="component" value="Unassembled WGS sequence"/>
</dbReference>
<name>A0ABV0Z2I4_9TELE</name>
<evidence type="ECO:0000313" key="1">
    <source>
        <dbReference type="EMBL" id="MEQ2300090.1"/>
    </source>
</evidence>
<organism evidence="1 2">
    <name type="scientific">Ameca splendens</name>
    <dbReference type="NCBI Taxonomy" id="208324"/>
    <lineage>
        <taxon>Eukaryota</taxon>
        <taxon>Metazoa</taxon>
        <taxon>Chordata</taxon>
        <taxon>Craniata</taxon>
        <taxon>Vertebrata</taxon>
        <taxon>Euteleostomi</taxon>
        <taxon>Actinopterygii</taxon>
        <taxon>Neopterygii</taxon>
        <taxon>Teleostei</taxon>
        <taxon>Neoteleostei</taxon>
        <taxon>Acanthomorphata</taxon>
        <taxon>Ovalentaria</taxon>
        <taxon>Atherinomorphae</taxon>
        <taxon>Cyprinodontiformes</taxon>
        <taxon>Goodeidae</taxon>
        <taxon>Ameca</taxon>
    </lineage>
</organism>
<gene>
    <name evidence="1" type="ORF">AMECASPLE_021745</name>
</gene>
<protein>
    <submittedName>
        <fullName evidence="1">Uncharacterized protein</fullName>
    </submittedName>
</protein>
<keyword evidence="2" id="KW-1185">Reference proteome</keyword>
<reference evidence="1 2" key="1">
    <citation type="submission" date="2021-06" db="EMBL/GenBank/DDBJ databases">
        <authorList>
            <person name="Palmer J.M."/>
        </authorList>
    </citation>
    <scope>NUCLEOTIDE SEQUENCE [LARGE SCALE GENOMIC DNA]</scope>
    <source>
        <strain evidence="1 2">AS_MEX2019</strain>
        <tissue evidence="1">Muscle</tissue>
    </source>
</reference>
<dbReference type="EMBL" id="JAHRIP010048917">
    <property type="protein sequence ID" value="MEQ2300090.1"/>
    <property type="molecule type" value="Genomic_DNA"/>
</dbReference>
<evidence type="ECO:0000313" key="2">
    <source>
        <dbReference type="Proteomes" id="UP001469553"/>
    </source>
</evidence>